<dbReference type="Gene3D" id="1.50.10.100">
    <property type="entry name" value="Chondroitin AC/alginate lyase"/>
    <property type="match status" value="1"/>
</dbReference>
<evidence type="ECO:0000256" key="1">
    <source>
        <dbReference type="SAM" id="SignalP"/>
    </source>
</evidence>
<dbReference type="GO" id="GO:0016020">
    <property type="term" value="C:membrane"/>
    <property type="evidence" value="ECO:0007669"/>
    <property type="project" value="InterPro"/>
</dbReference>
<evidence type="ECO:0000259" key="2">
    <source>
        <dbReference type="Pfam" id="PF00754"/>
    </source>
</evidence>
<dbReference type="InterPro" id="IPR058094">
    <property type="entry name" value="Ig-like_OmpL47-like"/>
</dbReference>
<dbReference type="SUPFAM" id="SSF49313">
    <property type="entry name" value="Cadherin-like"/>
    <property type="match status" value="1"/>
</dbReference>
<reference evidence="4" key="1">
    <citation type="submission" date="2017-05" db="EMBL/GenBank/DDBJ databases">
        <authorList>
            <person name="Barney B.M."/>
        </authorList>
    </citation>
    <scope>NUCLEOTIDE SEQUENCE [LARGE SCALE GENOMIC DNA]</scope>
    <source>
        <strain evidence="4">PSBB022</strain>
    </source>
</reference>
<dbReference type="NCBIfam" id="NF047446">
    <property type="entry name" value="barrel_OmpL47"/>
    <property type="match status" value="1"/>
</dbReference>
<sequence>MINIKVTRSFTFLRCFSRKIFIGGVKALCVSVICISANAQDLPAITDFNPSIQESTDTAGFIHPGVGLTKPILENVRAQVIAQQEPWYSYYKDMLATSAASRTAISSNASSANPTTPLSLAFNSQSFNSRFIADGLKVYTQALLFYITGDDVYRTNAMNILRVWGQMDPAQYAYFSDAHIHTGIPMNRMLAGAEILRYTNSQNSASAWNEADTQALTNNLIIPATETFMHRNNEFMNQHGYPLIGAMAGYIFTGNKDRYTEAVEWMTVNKTALNQGFNGSIKRLFRLVDRNAKTGELLATPVVQHVEMGRDQAHGAGDLNNATIIAHMFYAQNSKVDPVSGELSTAPNAVGMYEFLNDRVLHAADFFWRYMAGNPTDWVPTEFSIFADGQVGGLYNFISSQYRGRMLTTNFWDLYYYYTYTKGVDLSVVAPYFYKGFQSRVPGRFYYARGLANAWENVDGGGDFWLYIPAEVANEGAASLPKPQLNASLIEPEERYTAFDSNSQTLSEAGTDFVRLMATPEGAKICLFNFSYGGRPSVLPYGIKVRTNGVATLALSTGLEAQPYQKIELPNTNNQWRYVVYDAGTGAIPSGIGGSYSLNYVFIEGDGTQVDIDNFNVNAGTELSAPVFVEGVGNQVIYTYVGAAINKNFAATDPNPADVISYKLDQAPAGAGFNDQTGAFTWIPQSAGHYSFVVSANDELTSTTKKIDVYVEQDRSAALSSINAGFDGNAIYSTDSLENYEQAYAAATTGLNNSSEAEFAALLQTLFVAVSDLQLVTPLLGDGSLNFASTVASTTFGGVYSLVDADPDTFTGFLSGANLYHILDFGIDHKVSATAFGVQARMNFADRGAGITVLASNDSQNWTRITPDESPFQDDLAILPVDAAYQNSKYRYFKLQMVNPHPDALRNQVLNLMELGEVRIWGERFETNNKIETINVAPEQVGTRGIIFTGSELTLSLVAKEAIENLVFNVQGVNAVVSTTDGIHWTASVTLPANANAGALSYYLSYVISATGQSNDAFIKSNLYVTNGTNIIDGISSLADLIDPSTSFGRPSAAVTAQQVGNLFDNNADTISDFRLGGSGAGGYITFDFKFGGSVALTGVDILARQDGYYTRINGTRIQASQDNQNWITISSSAISTNEWQALTINDPQHYRYIRIYNSSSWFGNMAEVKFHGSHRGPVDLISTVGLSSASADATGLIHIGDEVSISIGAVGLIADMDVIIQGVPASVSKINDNAWVATATMSADVNQGYVGFAISYTSTTGATGMPESSTTDGSRLYLINGDDLLLNIAEIADLIDPSTTFGRSNAAVTLSNVNALFDGNAGTVSDFRIGTNGSGGYITFDFKEGNSVWLTGVNMLARQDNYYTRIESAVVQGSNDNINWTTITSSALATRDWQNLSVTTQSGYRYLRLYNWRNWFGNMAEVRLHADNKPPITQANIPAGWVNSDVLLEFNAIDDASGVDATYFALGDEETQTGLSASISSEGINDLMYWSEDKAGNVESVHYAQVNLDKTLPEMTLEVNGASFVPGMLILDNQMLVLSIMDQLSGLQLQQVALDGALIFPSAENGKYQIYLSGQLGVHQLQIYAEDLAGNKLNKSINFVVNTSLESFFSLLEYYIAVGDIPKKVASKIMPICRAIGYVDRKKGKIKEANSARVTVQLLKIMSQELNKKNARSIDSNIRNILQNDIAELIRSYQVKTR</sequence>
<evidence type="ECO:0000313" key="3">
    <source>
        <dbReference type="EMBL" id="OZY84203.1"/>
    </source>
</evidence>
<dbReference type="Proteomes" id="UP000216101">
    <property type="component" value="Unassembled WGS sequence"/>
</dbReference>
<feature type="signal peptide" evidence="1">
    <location>
        <begin position="1"/>
        <end position="39"/>
    </location>
</feature>
<comment type="caution">
    <text evidence="3">The sequence shown here is derived from an EMBL/GenBank/DDBJ whole genome shotgun (WGS) entry which is preliminary data.</text>
</comment>
<dbReference type="GO" id="GO:0005509">
    <property type="term" value="F:calcium ion binding"/>
    <property type="evidence" value="ECO:0007669"/>
    <property type="project" value="InterPro"/>
</dbReference>
<proteinExistence type="predicted"/>
<dbReference type="InterPro" id="IPR013783">
    <property type="entry name" value="Ig-like_fold"/>
</dbReference>
<organism evidence="3 4">
    <name type="scientific">Cellvibrio mixtus</name>
    <dbReference type="NCBI Taxonomy" id="39650"/>
    <lineage>
        <taxon>Bacteria</taxon>
        <taxon>Pseudomonadati</taxon>
        <taxon>Pseudomonadota</taxon>
        <taxon>Gammaproteobacteria</taxon>
        <taxon>Cellvibrionales</taxon>
        <taxon>Cellvibrionaceae</taxon>
        <taxon>Cellvibrio</taxon>
    </lineage>
</organism>
<protein>
    <recommendedName>
        <fullName evidence="2">F5/8 type C domain-containing protein</fullName>
    </recommendedName>
</protein>
<accession>A0A266Q2W1</accession>
<dbReference type="SUPFAM" id="SSF48230">
    <property type="entry name" value="Chondroitin AC/alginate lyase"/>
    <property type="match status" value="1"/>
</dbReference>
<keyword evidence="4" id="KW-1185">Reference proteome</keyword>
<dbReference type="SUPFAM" id="SSF49785">
    <property type="entry name" value="Galactose-binding domain-like"/>
    <property type="match status" value="3"/>
</dbReference>
<dbReference type="Pfam" id="PF00754">
    <property type="entry name" value="F5_F8_type_C"/>
    <property type="match status" value="1"/>
</dbReference>
<feature type="chain" id="PRO_5013148144" description="F5/8 type C domain-containing protein" evidence="1">
    <location>
        <begin position="40"/>
        <end position="1699"/>
    </location>
</feature>
<dbReference type="InterPro" id="IPR015919">
    <property type="entry name" value="Cadherin-like_sf"/>
</dbReference>
<dbReference type="InterPro" id="IPR008979">
    <property type="entry name" value="Galactose-bd-like_sf"/>
</dbReference>
<dbReference type="Pfam" id="PF05345">
    <property type="entry name" value="He_PIG"/>
    <property type="match status" value="1"/>
</dbReference>
<feature type="domain" description="F5/8 type C" evidence="2">
    <location>
        <begin position="1061"/>
        <end position="1168"/>
    </location>
</feature>
<dbReference type="EMBL" id="NHNI01000002">
    <property type="protein sequence ID" value="OZY84203.1"/>
    <property type="molecule type" value="Genomic_DNA"/>
</dbReference>
<evidence type="ECO:0000313" key="4">
    <source>
        <dbReference type="Proteomes" id="UP000216101"/>
    </source>
</evidence>
<dbReference type="Gene3D" id="2.60.120.260">
    <property type="entry name" value="Galactose-binding domain-like"/>
    <property type="match status" value="3"/>
</dbReference>
<gene>
    <name evidence="3" type="ORF">CBP51_13315</name>
</gene>
<dbReference type="Gene3D" id="3.30.1920.20">
    <property type="match status" value="1"/>
</dbReference>
<dbReference type="Gene3D" id="2.60.40.10">
    <property type="entry name" value="Immunoglobulins"/>
    <property type="match status" value="1"/>
</dbReference>
<keyword evidence="1" id="KW-0732">Signal</keyword>
<dbReference type="InterPro" id="IPR008929">
    <property type="entry name" value="Chondroitin_lyas"/>
</dbReference>
<dbReference type="InterPro" id="IPR000421">
    <property type="entry name" value="FA58C"/>
</dbReference>
<name>A0A266Q2W1_9GAMM</name>